<evidence type="ECO:0000313" key="1">
    <source>
        <dbReference type="EMBL" id="MEL3957006.1"/>
    </source>
</evidence>
<proteinExistence type="predicted"/>
<gene>
    <name evidence="1" type="ORF">NST17_07325</name>
</gene>
<accession>A0ABU9JVX4</accession>
<keyword evidence="2" id="KW-1185">Reference proteome</keyword>
<evidence type="ECO:0000313" key="2">
    <source>
        <dbReference type="Proteomes" id="UP001459714"/>
    </source>
</evidence>
<dbReference type="EMBL" id="JBBYAK010000001">
    <property type="protein sequence ID" value="MEL3957006.1"/>
    <property type="molecule type" value="Genomic_DNA"/>
</dbReference>
<dbReference type="RefSeq" id="WP_270577278.1">
    <property type="nucleotide sequence ID" value="NZ_CP150143.1"/>
</dbReference>
<sequence>MAQYDLVLIQNAVKMVEHVGEVYDFSLSTQPIDEWWWHLVKVASGELLFDGISFKDKAI</sequence>
<dbReference type="Proteomes" id="UP001459714">
    <property type="component" value="Unassembled WGS sequence"/>
</dbReference>
<comment type="caution">
    <text evidence="1">The sequence shown here is derived from an EMBL/GenBank/DDBJ whole genome shotgun (WGS) entry which is preliminary data.</text>
</comment>
<reference evidence="1 2" key="1">
    <citation type="submission" date="2024-03" db="EMBL/GenBank/DDBJ databases">
        <title>Bacilli Hybrid Assemblies.</title>
        <authorList>
            <person name="Kovac J."/>
        </authorList>
    </citation>
    <scope>NUCLEOTIDE SEQUENCE [LARGE SCALE GENOMIC DNA]</scope>
    <source>
        <strain evidence="1 2">FSL M8-0022</strain>
    </source>
</reference>
<name>A0ABU9JVX4_9BACI</name>
<organism evidence="1 2">
    <name type="scientific">Caldifermentibacillus hisashii</name>
    <dbReference type="NCBI Taxonomy" id="996558"/>
    <lineage>
        <taxon>Bacteria</taxon>
        <taxon>Bacillati</taxon>
        <taxon>Bacillota</taxon>
        <taxon>Bacilli</taxon>
        <taxon>Bacillales</taxon>
        <taxon>Bacillaceae</taxon>
        <taxon>Caldifermentibacillus</taxon>
    </lineage>
</organism>
<protein>
    <submittedName>
        <fullName evidence="1">Uncharacterized protein</fullName>
    </submittedName>
</protein>